<proteinExistence type="predicted"/>
<dbReference type="Proteomes" id="UP001062846">
    <property type="component" value="Chromosome 9"/>
</dbReference>
<sequence length="381" mass="43161">MLRYYGRVLARGEGDCWILESVGVVGLRGIENVPSREQLPGVRTLPRAMIWGPLCVGKKKSRKGLMDFGLYLDELSSTQVDWDPWVSADPEPEYLARSRVVAASRVLLESAFGWQWYLGDRVTRQSLGLTKFLVPRPLLSRASHTDRYMLAELPRFIVPEAASSFTRPGRDYAIYQRQHLARPLGVIECMAVQNEALEAGQERQCQRGRSSRSRERNVYAAATGLPQLSWTLAVWDSQGEEAMVHHELARTEPAEITGPVPVEWGREVARLILAMEKAFHKIAGGTPFQLHYPPTALAPAVQPQRELRKRPAQKKLPEGPTQKKRREKAKEKEEEEEDEQLSRSSDFDSASDPRFQITPRDLLEEESEEDNGGTDPEDFED</sequence>
<keyword evidence="2" id="KW-1185">Reference proteome</keyword>
<comment type="caution">
    <text evidence="1">The sequence shown here is derived from an EMBL/GenBank/DDBJ whole genome shotgun (WGS) entry which is preliminary data.</text>
</comment>
<protein>
    <submittedName>
        <fullName evidence="1">Uncharacterized protein</fullName>
    </submittedName>
</protein>
<organism evidence="1 2">
    <name type="scientific">Rhododendron molle</name>
    <name type="common">Chinese azalea</name>
    <name type="synonym">Azalea mollis</name>
    <dbReference type="NCBI Taxonomy" id="49168"/>
    <lineage>
        <taxon>Eukaryota</taxon>
        <taxon>Viridiplantae</taxon>
        <taxon>Streptophyta</taxon>
        <taxon>Embryophyta</taxon>
        <taxon>Tracheophyta</taxon>
        <taxon>Spermatophyta</taxon>
        <taxon>Magnoliopsida</taxon>
        <taxon>eudicotyledons</taxon>
        <taxon>Gunneridae</taxon>
        <taxon>Pentapetalae</taxon>
        <taxon>asterids</taxon>
        <taxon>Ericales</taxon>
        <taxon>Ericaceae</taxon>
        <taxon>Ericoideae</taxon>
        <taxon>Rhodoreae</taxon>
        <taxon>Rhododendron</taxon>
    </lineage>
</organism>
<name>A0ACC0MBT2_RHOML</name>
<dbReference type="EMBL" id="CM046396">
    <property type="protein sequence ID" value="KAI8538349.1"/>
    <property type="molecule type" value="Genomic_DNA"/>
</dbReference>
<accession>A0ACC0MBT2</accession>
<evidence type="ECO:0000313" key="1">
    <source>
        <dbReference type="EMBL" id="KAI8538349.1"/>
    </source>
</evidence>
<evidence type="ECO:0000313" key="2">
    <source>
        <dbReference type="Proteomes" id="UP001062846"/>
    </source>
</evidence>
<reference evidence="1" key="1">
    <citation type="submission" date="2022-02" db="EMBL/GenBank/DDBJ databases">
        <title>Plant Genome Project.</title>
        <authorList>
            <person name="Zhang R.-G."/>
        </authorList>
    </citation>
    <scope>NUCLEOTIDE SEQUENCE</scope>
    <source>
        <strain evidence="1">AT1</strain>
    </source>
</reference>
<gene>
    <name evidence="1" type="ORF">RHMOL_Rhmol09G0096000</name>
</gene>